<comment type="caution">
    <text evidence="1">The sequence shown here is derived from an EMBL/GenBank/DDBJ whole genome shotgun (WGS) entry which is preliminary data.</text>
</comment>
<dbReference type="AlphaFoldDB" id="A0A2M7V4S3"/>
<dbReference type="Proteomes" id="UP000230078">
    <property type="component" value="Unassembled WGS sequence"/>
</dbReference>
<organism evidence="1 2">
    <name type="scientific">Candidatus Magasanikbacteria bacterium CG_4_10_14_0_2_um_filter_41_31</name>
    <dbReference type="NCBI Taxonomy" id="1974639"/>
    <lineage>
        <taxon>Bacteria</taxon>
        <taxon>Candidatus Magasanikiibacteriota</taxon>
    </lineage>
</organism>
<dbReference type="EMBL" id="PFPI01000022">
    <property type="protein sequence ID" value="PIZ93560.1"/>
    <property type="molecule type" value="Genomic_DNA"/>
</dbReference>
<evidence type="ECO:0000313" key="2">
    <source>
        <dbReference type="Proteomes" id="UP000230078"/>
    </source>
</evidence>
<reference evidence="2" key="1">
    <citation type="submission" date="2017-09" db="EMBL/GenBank/DDBJ databases">
        <title>Depth-based differentiation of microbial function through sediment-hosted aquifers and enrichment of novel symbionts in the deep terrestrial subsurface.</title>
        <authorList>
            <person name="Probst A.J."/>
            <person name="Ladd B."/>
            <person name="Jarett J.K."/>
            <person name="Geller-Mcgrath D.E."/>
            <person name="Sieber C.M.K."/>
            <person name="Emerson J.B."/>
            <person name="Anantharaman K."/>
            <person name="Thomas B.C."/>
            <person name="Malmstrom R."/>
            <person name="Stieglmeier M."/>
            <person name="Klingl A."/>
            <person name="Woyke T."/>
            <person name="Ryan C.M."/>
            <person name="Banfield J.F."/>
        </authorList>
    </citation>
    <scope>NUCLEOTIDE SEQUENCE [LARGE SCALE GENOMIC DNA]</scope>
</reference>
<accession>A0A2M7V4S3</accession>
<name>A0A2M7V4S3_9BACT</name>
<evidence type="ECO:0000313" key="1">
    <source>
        <dbReference type="EMBL" id="PIZ93560.1"/>
    </source>
</evidence>
<proteinExistence type="predicted"/>
<sequence length="291" mass="33813">MKKSINNKSKQKTKFVINPLSPDELQSFLDEKSKKIIKYFLIKSLFSQPEPKKEQKTLPIQIPKEHIEQWFTQSLDVKPVGAGSYPIDIYNEREKWGADIKMLNIKLDSSGSVTNGDSGEASLGQKFEGPGINLDEMFKKKKYTDIKNQWVKLFNEKYESLKKNYPIETIYYFFILRPGTQIEGADFYFTGAVINLKNLEEVEVDKKRTTTKSVFLKNFIDDAYGGTKIYKAKKRLELRLRPKTWIENGMSLKITTSFIPTHINLREQDIGPDYLKNEIDKLKNLEVNFVE</sequence>
<protein>
    <submittedName>
        <fullName evidence="1">Uncharacterized protein</fullName>
    </submittedName>
</protein>
<gene>
    <name evidence="1" type="ORF">COX83_01690</name>
</gene>